<dbReference type="KEGG" id="hro:HELRODRAFT_181531"/>
<protein>
    <submittedName>
        <fullName evidence="5 6">Uncharacterized protein</fullName>
    </submittedName>
</protein>
<dbReference type="PANTHER" id="PTHR24107:SF2">
    <property type="entry name" value="NLR FAMILY CARD DOMAIN CONTAINING 3"/>
    <property type="match status" value="1"/>
</dbReference>
<name>T1FH31_HELRO</name>
<reference evidence="6" key="3">
    <citation type="submission" date="2015-06" db="UniProtKB">
        <authorList>
            <consortium name="EnsemblMetazoa"/>
        </authorList>
    </citation>
    <scope>IDENTIFICATION</scope>
</reference>
<evidence type="ECO:0000256" key="1">
    <source>
        <dbReference type="ARBA" id="ARBA00004245"/>
    </source>
</evidence>
<keyword evidence="2" id="KW-0963">Cytoplasm</keyword>
<gene>
    <name evidence="6" type="primary">20208130</name>
    <name evidence="5" type="ORF">HELRODRAFT_181531</name>
</gene>
<evidence type="ECO:0000256" key="2">
    <source>
        <dbReference type="ARBA" id="ARBA00022490"/>
    </source>
</evidence>
<feature type="compositionally biased region" description="Acidic residues" evidence="4">
    <location>
        <begin position="11"/>
        <end position="34"/>
    </location>
</feature>
<dbReference type="STRING" id="6412.T1FH31"/>
<evidence type="ECO:0000313" key="6">
    <source>
        <dbReference type="EnsemblMetazoa" id="HelroP181531"/>
    </source>
</evidence>
<evidence type="ECO:0000256" key="4">
    <source>
        <dbReference type="SAM" id="MobiDB-lite"/>
    </source>
</evidence>
<dbReference type="SUPFAM" id="SSF52047">
    <property type="entry name" value="RNI-like"/>
    <property type="match status" value="1"/>
</dbReference>
<dbReference type="GeneID" id="20208130"/>
<evidence type="ECO:0000313" key="7">
    <source>
        <dbReference type="Proteomes" id="UP000015101"/>
    </source>
</evidence>
<dbReference type="EMBL" id="KB097650">
    <property type="protein sequence ID" value="ESN92332.1"/>
    <property type="molecule type" value="Genomic_DNA"/>
</dbReference>
<organism evidence="6 7">
    <name type="scientific">Helobdella robusta</name>
    <name type="common">Californian leech</name>
    <dbReference type="NCBI Taxonomy" id="6412"/>
    <lineage>
        <taxon>Eukaryota</taxon>
        <taxon>Metazoa</taxon>
        <taxon>Spiralia</taxon>
        <taxon>Lophotrochozoa</taxon>
        <taxon>Annelida</taxon>
        <taxon>Clitellata</taxon>
        <taxon>Hirudinea</taxon>
        <taxon>Rhynchobdellida</taxon>
        <taxon>Glossiphoniidae</taxon>
        <taxon>Helobdella</taxon>
    </lineage>
</organism>
<keyword evidence="3" id="KW-0206">Cytoskeleton</keyword>
<proteinExistence type="predicted"/>
<dbReference type="GO" id="GO:0005856">
    <property type="term" value="C:cytoskeleton"/>
    <property type="evidence" value="ECO:0007669"/>
    <property type="project" value="UniProtKB-SubCell"/>
</dbReference>
<dbReference type="InterPro" id="IPR052410">
    <property type="entry name" value="DRC5"/>
</dbReference>
<keyword evidence="7" id="KW-1185">Reference proteome</keyword>
<dbReference type="CTD" id="20208130"/>
<comment type="subcellular location">
    <subcellularLocation>
        <location evidence="1">Cytoplasm</location>
        <location evidence="1">Cytoskeleton</location>
    </subcellularLocation>
</comment>
<dbReference type="Gene3D" id="3.80.10.10">
    <property type="entry name" value="Ribonuclease Inhibitor"/>
    <property type="match status" value="2"/>
</dbReference>
<dbReference type="Proteomes" id="UP000015101">
    <property type="component" value="Unassembled WGS sequence"/>
</dbReference>
<dbReference type="eggNOG" id="KOG0619">
    <property type="taxonomic scope" value="Eukaryota"/>
</dbReference>
<reference evidence="7" key="1">
    <citation type="submission" date="2012-12" db="EMBL/GenBank/DDBJ databases">
        <authorList>
            <person name="Hellsten U."/>
            <person name="Grimwood J."/>
            <person name="Chapman J.A."/>
            <person name="Shapiro H."/>
            <person name="Aerts A."/>
            <person name="Otillar R.P."/>
            <person name="Terry A.Y."/>
            <person name="Boore J.L."/>
            <person name="Simakov O."/>
            <person name="Marletaz F."/>
            <person name="Cho S.-J."/>
            <person name="Edsinger-Gonzales E."/>
            <person name="Havlak P."/>
            <person name="Kuo D.-H."/>
            <person name="Larsson T."/>
            <person name="Lv J."/>
            <person name="Arendt D."/>
            <person name="Savage R."/>
            <person name="Osoegawa K."/>
            <person name="de Jong P."/>
            <person name="Lindberg D.R."/>
            <person name="Seaver E.C."/>
            <person name="Weisblat D.A."/>
            <person name="Putnam N.H."/>
            <person name="Grigoriev I.V."/>
            <person name="Rokhsar D.S."/>
        </authorList>
    </citation>
    <scope>NUCLEOTIDE SEQUENCE</scope>
</reference>
<dbReference type="Pfam" id="PF13516">
    <property type="entry name" value="LRR_6"/>
    <property type="match status" value="3"/>
</dbReference>
<accession>T1FH31</accession>
<dbReference type="HOGENOM" id="CLU_538923_0_0_1"/>
<feature type="region of interest" description="Disordered" evidence="4">
    <location>
        <begin position="1"/>
        <end position="47"/>
    </location>
</feature>
<dbReference type="RefSeq" id="XP_009029572.1">
    <property type="nucleotide sequence ID" value="XM_009031324.1"/>
</dbReference>
<dbReference type="eggNOG" id="KOG4308">
    <property type="taxonomic scope" value="Eukaryota"/>
</dbReference>
<reference evidence="5 7" key="2">
    <citation type="journal article" date="2013" name="Nature">
        <title>Insights into bilaterian evolution from three spiralian genomes.</title>
        <authorList>
            <person name="Simakov O."/>
            <person name="Marletaz F."/>
            <person name="Cho S.J."/>
            <person name="Edsinger-Gonzales E."/>
            <person name="Havlak P."/>
            <person name="Hellsten U."/>
            <person name="Kuo D.H."/>
            <person name="Larsson T."/>
            <person name="Lv J."/>
            <person name="Arendt D."/>
            <person name="Savage R."/>
            <person name="Osoegawa K."/>
            <person name="de Jong P."/>
            <person name="Grimwood J."/>
            <person name="Chapman J.A."/>
            <person name="Shapiro H."/>
            <person name="Aerts A."/>
            <person name="Otillar R.P."/>
            <person name="Terry A.Y."/>
            <person name="Boore J.L."/>
            <person name="Grigoriev I.V."/>
            <person name="Lindberg D.R."/>
            <person name="Seaver E.C."/>
            <person name="Weisblat D.A."/>
            <person name="Putnam N.H."/>
            <person name="Rokhsar D.S."/>
        </authorList>
    </citation>
    <scope>NUCLEOTIDE SEQUENCE</scope>
</reference>
<dbReference type="EMBL" id="AMQM01007639">
    <property type="status" value="NOT_ANNOTATED_CDS"/>
    <property type="molecule type" value="Genomic_DNA"/>
</dbReference>
<dbReference type="SMART" id="SM00368">
    <property type="entry name" value="LRR_RI"/>
    <property type="match status" value="4"/>
</dbReference>
<dbReference type="OrthoDB" id="341587at2759"/>
<dbReference type="PANTHER" id="PTHR24107">
    <property type="entry name" value="YNEIN REGULATORY COMPLEX SUBUNIT 5"/>
    <property type="match status" value="1"/>
</dbReference>
<dbReference type="InParanoid" id="T1FH31"/>
<evidence type="ECO:0000313" key="5">
    <source>
        <dbReference type="EMBL" id="ESN92332.1"/>
    </source>
</evidence>
<dbReference type="AlphaFoldDB" id="T1FH31"/>
<dbReference type="EnsemblMetazoa" id="HelroT181531">
    <property type="protein sequence ID" value="HelroP181531"/>
    <property type="gene ID" value="HelroG181531"/>
</dbReference>
<evidence type="ECO:0000256" key="3">
    <source>
        <dbReference type="ARBA" id="ARBA00023212"/>
    </source>
</evidence>
<dbReference type="InterPro" id="IPR001611">
    <property type="entry name" value="Leu-rich_rpt"/>
</dbReference>
<dbReference type="InterPro" id="IPR032675">
    <property type="entry name" value="LRR_dom_sf"/>
</dbReference>
<sequence>MDRKLNRSIDALDDNDEEEMADNDEEEDEEEEIKDDSAASSEDVEEANEEFEKLTNLLIHKTSIRTRRTIAEDLKYNLIYVQPFCNKALDVIVNSFEREPIDLESLSAEDRNYVVERLSLDLPLSIVTHRITSDRYWERKSEQLIGAELKHLDLNDYENNHKRIFFEHFLKNKITSFVPLNHDFKNLIKFCSLGGSFVKRLCLHQLLIPVELPKDFKRESINFDDITSKETPNGHLNLGVMGQYFPNLEELEIMYRVENCGLNFEWDMMYCTKWDCLSLCKFIINTPLLKILSINHSRLDDVKLQLLTANLPHAKNLMELSLAYNNIGDDGARFLAKYLLTDPQLFLLNLSDNNISLEGGLALFYSLLTNTNLVSLVLSMNNIGSKIGPMLARALSDNLALRKLSLAANGLNDEFLEVFSKSIENYVGVSELDFSSNPDITIVGFYELDFTDIKTCLNYKLESNRIRKYKSVHKVITRLKNLMKSKRSISKSGFSTFSDFNTINLE</sequence>